<feature type="domain" description="C2H2-type" evidence="7">
    <location>
        <begin position="70"/>
        <end position="99"/>
    </location>
</feature>
<gene>
    <name evidence="8" type="ORF">PHYSODRAFT_264405</name>
</gene>
<dbReference type="GO" id="GO:0000978">
    <property type="term" value="F:RNA polymerase II cis-regulatory region sequence-specific DNA binding"/>
    <property type="evidence" value="ECO:0007669"/>
    <property type="project" value="TreeGrafter"/>
</dbReference>
<dbReference type="SMR" id="G4ZGP9"/>
<dbReference type="SMART" id="SM00355">
    <property type="entry name" value="ZnF_C2H2"/>
    <property type="match status" value="4"/>
</dbReference>
<dbReference type="SUPFAM" id="SSF57667">
    <property type="entry name" value="beta-beta-alpha zinc fingers"/>
    <property type="match status" value="2"/>
</dbReference>
<reference evidence="8 9" key="1">
    <citation type="journal article" date="2006" name="Science">
        <title>Phytophthora genome sequences uncover evolutionary origins and mechanisms of pathogenesis.</title>
        <authorList>
            <person name="Tyler B.M."/>
            <person name="Tripathy S."/>
            <person name="Zhang X."/>
            <person name="Dehal P."/>
            <person name="Jiang R.H."/>
            <person name="Aerts A."/>
            <person name="Arredondo F.D."/>
            <person name="Baxter L."/>
            <person name="Bensasson D."/>
            <person name="Beynon J.L."/>
            <person name="Chapman J."/>
            <person name="Damasceno C.M."/>
            <person name="Dorrance A.E."/>
            <person name="Dou D."/>
            <person name="Dickerman A.W."/>
            <person name="Dubchak I.L."/>
            <person name="Garbelotto M."/>
            <person name="Gijzen M."/>
            <person name="Gordon S.G."/>
            <person name="Govers F."/>
            <person name="Grunwald N.J."/>
            <person name="Huang W."/>
            <person name="Ivors K.L."/>
            <person name="Jones R.W."/>
            <person name="Kamoun S."/>
            <person name="Krampis K."/>
            <person name="Lamour K.H."/>
            <person name="Lee M.K."/>
            <person name="McDonald W.H."/>
            <person name="Medina M."/>
            <person name="Meijer H.J."/>
            <person name="Nordberg E.K."/>
            <person name="Maclean D.J."/>
            <person name="Ospina-Giraldo M.D."/>
            <person name="Morris P.F."/>
            <person name="Phuntumart V."/>
            <person name="Putnam N.H."/>
            <person name="Rash S."/>
            <person name="Rose J.K."/>
            <person name="Sakihama Y."/>
            <person name="Salamov A.A."/>
            <person name="Savidor A."/>
            <person name="Scheuring C.F."/>
            <person name="Smith B.M."/>
            <person name="Sobral B.W."/>
            <person name="Terry A."/>
            <person name="Torto-Alalibo T.A."/>
            <person name="Win J."/>
            <person name="Xu Z."/>
            <person name="Zhang H."/>
            <person name="Grigoriev I.V."/>
            <person name="Rokhsar D.S."/>
            <person name="Boore J.L."/>
        </authorList>
    </citation>
    <scope>NUCLEOTIDE SEQUENCE [LARGE SCALE GENOMIC DNA]</scope>
    <source>
        <strain evidence="8 9">P6497</strain>
    </source>
</reference>
<dbReference type="PANTHER" id="PTHR14003">
    <property type="entry name" value="TRANSCRIPTIONAL REPRESSOR PROTEIN YY"/>
    <property type="match status" value="1"/>
</dbReference>
<dbReference type="InterPro" id="IPR013087">
    <property type="entry name" value="Znf_C2H2_type"/>
</dbReference>
<organism evidence="8 9">
    <name type="scientific">Phytophthora sojae (strain P6497)</name>
    <name type="common">Soybean stem and root rot agent</name>
    <name type="synonym">Phytophthora megasperma f. sp. glycines</name>
    <dbReference type="NCBI Taxonomy" id="1094619"/>
    <lineage>
        <taxon>Eukaryota</taxon>
        <taxon>Sar</taxon>
        <taxon>Stramenopiles</taxon>
        <taxon>Oomycota</taxon>
        <taxon>Peronosporomycetes</taxon>
        <taxon>Peronosporales</taxon>
        <taxon>Peronosporaceae</taxon>
        <taxon>Phytophthora</taxon>
    </lineage>
</organism>
<keyword evidence="1" id="KW-0479">Metal-binding</keyword>
<evidence type="ECO:0000256" key="4">
    <source>
        <dbReference type="ARBA" id="ARBA00022833"/>
    </source>
</evidence>
<evidence type="ECO:0000256" key="5">
    <source>
        <dbReference type="PROSITE-ProRule" id="PRU00042"/>
    </source>
</evidence>
<evidence type="ECO:0000256" key="3">
    <source>
        <dbReference type="ARBA" id="ARBA00022771"/>
    </source>
</evidence>
<evidence type="ECO:0000256" key="6">
    <source>
        <dbReference type="SAM" id="MobiDB-lite"/>
    </source>
</evidence>
<feature type="region of interest" description="Disordered" evidence="6">
    <location>
        <begin position="270"/>
        <end position="292"/>
    </location>
</feature>
<feature type="compositionally biased region" description="Low complexity" evidence="6">
    <location>
        <begin position="44"/>
        <end position="59"/>
    </location>
</feature>
<accession>G4ZGP9</accession>
<dbReference type="GO" id="GO:0000981">
    <property type="term" value="F:DNA-binding transcription factor activity, RNA polymerase II-specific"/>
    <property type="evidence" value="ECO:0007669"/>
    <property type="project" value="TreeGrafter"/>
</dbReference>
<dbReference type="GO" id="GO:0000785">
    <property type="term" value="C:chromatin"/>
    <property type="evidence" value="ECO:0007669"/>
    <property type="project" value="TreeGrafter"/>
</dbReference>
<name>G4ZGP9_PHYSP</name>
<protein>
    <recommendedName>
        <fullName evidence="7">C2H2-type domain-containing protein</fullName>
    </recommendedName>
</protein>
<dbReference type="Gene3D" id="3.30.160.60">
    <property type="entry name" value="Classic Zinc Finger"/>
    <property type="match status" value="3"/>
</dbReference>
<evidence type="ECO:0000313" key="9">
    <source>
        <dbReference type="Proteomes" id="UP000002640"/>
    </source>
</evidence>
<dbReference type="Pfam" id="PF00096">
    <property type="entry name" value="zf-C2H2"/>
    <property type="match status" value="3"/>
</dbReference>
<keyword evidence="2" id="KW-0677">Repeat</keyword>
<dbReference type="GO" id="GO:0008270">
    <property type="term" value="F:zinc ion binding"/>
    <property type="evidence" value="ECO:0007669"/>
    <property type="project" value="UniProtKB-KW"/>
</dbReference>
<dbReference type="GO" id="GO:0031519">
    <property type="term" value="C:PcG protein complex"/>
    <property type="evidence" value="ECO:0007669"/>
    <property type="project" value="TreeGrafter"/>
</dbReference>
<sequence>MHLRQRCLPTPVQYTASGELSAIRASSGYRRLMQFESVHKHSYSDPSSDAGATSPSSTSSPPPPRVDKPHKCPHRGCGRQFNRKYTLIEHMKTHTGEKPHVCPVRSCSKRFSTSGNLSRHKRLHGVIKPLECPVEGCYCAFPSDNKLDKHMQFHLGSPVHVCTIGNCGKTFSTTGNLNRHVKHHHPNETLRPLPPPQPNAPLLIHPPQQQQHLQVQVPQVQYPVDMGYQFPSPRVMNPPMKLVPPSFAPGAAQQYYGAGSRWSGEYTRPSPAQVMPSQLPSPVGVTPRGTRNPGIADVLSSIFDEMEYGAADPEKPLPAPPLQPQPQNLLDDMVSFHVAHIEL</sequence>
<dbReference type="GeneID" id="20639602"/>
<feature type="domain" description="C2H2-type" evidence="7">
    <location>
        <begin position="160"/>
        <end position="190"/>
    </location>
</feature>
<dbReference type="KEGG" id="psoj:PHYSODRAFT_264405"/>
<keyword evidence="9" id="KW-1185">Reference proteome</keyword>
<keyword evidence="4" id="KW-0862">Zinc</keyword>
<evidence type="ECO:0000256" key="2">
    <source>
        <dbReference type="ARBA" id="ARBA00022737"/>
    </source>
</evidence>
<dbReference type="Proteomes" id="UP000002640">
    <property type="component" value="Unassembled WGS sequence"/>
</dbReference>
<dbReference type="AlphaFoldDB" id="G4ZGP9"/>
<dbReference type="OMA" id="YQFPSPR"/>
<dbReference type="EMBL" id="JH159154">
    <property type="protein sequence ID" value="EGZ17131.1"/>
    <property type="molecule type" value="Genomic_DNA"/>
</dbReference>
<dbReference type="PROSITE" id="PS50157">
    <property type="entry name" value="ZINC_FINGER_C2H2_2"/>
    <property type="match status" value="3"/>
</dbReference>
<dbReference type="PANTHER" id="PTHR14003:SF19">
    <property type="entry name" value="YY2 TRANSCRIPTION FACTOR"/>
    <property type="match status" value="1"/>
</dbReference>
<evidence type="ECO:0000259" key="7">
    <source>
        <dbReference type="PROSITE" id="PS50157"/>
    </source>
</evidence>
<proteinExistence type="predicted"/>
<feature type="domain" description="C2H2-type" evidence="7">
    <location>
        <begin position="100"/>
        <end position="129"/>
    </location>
</feature>
<evidence type="ECO:0000256" key="1">
    <source>
        <dbReference type="ARBA" id="ARBA00022723"/>
    </source>
</evidence>
<dbReference type="InParanoid" id="G4ZGP9"/>
<keyword evidence="3 5" id="KW-0863">Zinc-finger</keyword>
<dbReference type="InterPro" id="IPR036236">
    <property type="entry name" value="Znf_C2H2_sf"/>
</dbReference>
<dbReference type="GO" id="GO:0005667">
    <property type="term" value="C:transcription regulator complex"/>
    <property type="evidence" value="ECO:0007669"/>
    <property type="project" value="TreeGrafter"/>
</dbReference>
<dbReference type="FunFam" id="3.30.160.60:FF:000125">
    <property type="entry name" value="Putative zinc finger protein 143"/>
    <property type="match status" value="1"/>
</dbReference>
<dbReference type="FunFam" id="3.30.160.60:FF:000072">
    <property type="entry name" value="zinc finger protein 143 isoform X1"/>
    <property type="match status" value="1"/>
</dbReference>
<evidence type="ECO:0000313" key="8">
    <source>
        <dbReference type="EMBL" id="EGZ17131.1"/>
    </source>
</evidence>
<dbReference type="PROSITE" id="PS00028">
    <property type="entry name" value="ZINC_FINGER_C2H2_1"/>
    <property type="match status" value="3"/>
</dbReference>
<dbReference type="RefSeq" id="XP_009526189.1">
    <property type="nucleotide sequence ID" value="XM_009527894.1"/>
</dbReference>
<feature type="region of interest" description="Disordered" evidence="6">
    <location>
        <begin position="40"/>
        <end position="73"/>
    </location>
</feature>